<dbReference type="EMBL" id="QPMK01000012">
    <property type="protein sequence ID" value="RDD65408.1"/>
    <property type="molecule type" value="Genomic_DNA"/>
</dbReference>
<proteinExistence type="inferred from homology"/>
<evidence type="ECO:0000313" key="4">
    <source>
        <dbReference type="EMBL" id="RDD65408.1"/>
    </source>
</evidence>
<protein>
    <submittedName>
        <fullName evidence="4">Lytic transglycosylase domain-containing protein</fullName>
    </submittedName>
</protein>
<organism evidence="4 5">
    <name type="scientific">Thalassococcus profundi</name>
    <dbReference type="NCBI Taxonomy" id="2282382"/>
    <lineage>
        <taxon>Bacteria</taxon>
        <taxon>Pseudomonadati</taxon>
        <taxon>Pseudomonadota</taxon>
        <taxon>Alphaproteobacteria</taxon>
        <taxon>Rhodobacterales</taxon>
        <taxon>Roseobacteraceae</taxon>
        <taxon>Thalassococcus</taxon>
    </lineage>
</organism>
<dbReference type="InterPro" id="IPR008258">
    <property type="entry name" value="Transglycosylase_SLT_dom_1"/>
</dbReference>
<comment type="caution">
    <text evidence="4">The sequence shown here is derived from an EMBL/GenBank/DDBJ whole genome shotgun (WGS) entry which is preliminary data.</text>
</comment>
<dbReference type="OrthoDB" id="5945995at2"/>
<keyword evidence="2" id="KW-0732">Signal</keyword>
<dbReference type="SUPFAM" id="SSF53955">
    <property type="entry name" value="Lysozyme-like"/>
    <property type="match status" value="1"/>
</dbReference>
<dbReference type="InterPro" id="IPR023346">
    <property type="entry name" value="Lysozyme-like_dom_sf"/>
</dbReference>
<dbReference type="Pfam" id="PF01464">
    <property type="entry name" value="SLT"/>
    <property type="match status" value="1"/>
</dbReference>
<feature type="domain" description="Transglycosylase SLT" evidence="3">
    <location>
        <begin position="60"/>
        <end position="180"/>
    </location>
</feature>
<sequence>MGAWRRIRAAALGLLVCATTAQAEGWAQFYVPSQRPAAAPATQGRVPAGDMGICIREILAAQVRHGIPDNLLLAIGLQEAGTRRNGKFTVWPYAVNAAGTGRLFDSRQAALNWVVERQAAGVRSIDVGCMQINLRWHPDAFTSPAQGFDPRVNVEYAARFLSRLYRRTGDWVTAAGSYHSFEPEYRDIYLARLQKNISAANARLPEFVALAGASGNYTLPAPQPLAPGPGPTDPGVTVARATWGARLGGNANARMTLYSAQEIQPVLPDFKTVRSETAG</sequence>
<evidence type="ECO:0000256" key="2">
    <source>
        <dbReference type="SAM" id="SignalP"/>
    </source>
</evidence>
<name>A0A369TJG3_9RHOB</name>
<dbReference type="Proteomes" id="UP000253977">
    <property type="component" value="Unassembled WGS sequence"/>
</dbReference>
<evidence type="ECO:0000313" key="5">
    <source>
        <dbReference type="Proteomes" id="UP000253977"/>
    </source>
</evidence>
<evidence type="ECO:0000256" key="1">
    <source>
        <dbReference type="ARBA" id="ARBA00009387"/>
    </source>
</evidence>
<dbReference type="RefSeq" id="WP_114511719.1">
    <property type="nucleotide sequence ID" value="NZ_QPMK01000012.1"/>
</dbReference>
<dbReference type="CDD" id="cd13400">
    <property type="entry name" value="LT_IagB-like"/>
    <property type="match status" value="1"/>
</dbReference>
<evidence type="ECO:0000259" key="3">
    <source>
        <dbReference type="Pfam" id="PF01464"/>
    </source>
</evidence>
<dbReference type="Gene3D" id="1.10.530.10">
    <property type="match status" value="1"/>
</dbReference>
<feature type="chain" id="PRO_5016571314" evidence="2">
    <location>
        <begin position="24"/>
        <end position="279"/>
    </location>
</feature>
<accession>A0A369TJG3</accession>
<feature type="signal peptide" evidence="2">
    <location>
        <begin position="1"/>
        <end position="23"/>
    </location>
</feature>
<reference evidence="4 5" key="1">
    <citation type="submission" date="2018-07" db="EMBL/GenBank/DDBJ databases">
        <title>Thalassococcus profundi sp. nov., a marine bacterium isolated from deep seawater of Okinawa Trough.</title>
        <authorList>
            <person name="Yu M."/>
        </authorList>
    </citation>
    <scope>NUCLEOTIDE SEQUENCE [LARGE SCALE GENOMIC DNA]</scope>
    <source>
        <strain evidence="4 5">WRAS1</strain>
    </source>
</reference>
<dbReference type="AlphaFoldDB" id="A0A369TJG3"/>
<gene>
    <name evidence="4" type="ORF">DU478_14655</name>
</gene>
<comment type="similarity">
    <text evidence="1">Belongs to the virb1 family.</text>
</comment>
<keyword evidence="5" id="KW-1185">Reference proteome</keyword>